<feature type="transmembrane region" description="Helical" evidence="1">
    <location>
        <begin position="79"/>
        <end position="101"/>
    </location>
</feature>
<protein>
    <submittedName>
        <fullName evidence="2">Uncharacterized protein</fullName>
    </submittedName>
</protein>
<accession>A0ABX0P0A1</accession>
<organism evidence="2 3">
    <name type="scientific">Massilia mucilaginosa</name>
    <dbReference type="NCBI Taxonomy" id="2609282"/>
    <lineage>
        <taxon>Bacteria</taxon>
        <taxon>Pseudomonadati</taxon>
        <taxon>Pseudomonadota</taxon>
        <taxon>Betaproteobacteria</taxon>
        <taxon>Burkholderiales</taxon>
        <taxon>Oxalobacteraceae</taxon>
        <taxon>Telluria group</taxon>
        <taxon>Massilia</taxon>
    </lineage>
</organism>
<evidence type="ECO:0000313" key="2">
    <source>
        <dbReference type="EMBL" id="NHZ92708.1"/>
    </source>
</evidence>
<gene>
    <name evidence="2" type="ORF">F2P45_27420</name>
</gene>
<name>A0ABX0P0A1_9BURK</name>
<keyword evidence="1" id="KW-1133">Transmembrane helix</keyword>
<feature type="transmembrane region" description="Helical" evidence="1">
    <location>
        <begin position="34"/>
        <end position="59"/>
    </location>
</feature>
<sequence length="203" mass="22236">MSDVVRDDTPDADDGAMLTWRDGQYDEVPGVAQAALGFLIGSGVVVVPVAVLYLLLNLLKAVISFFKGGSPSWLILDHPAHFIIALLAVAFGGCLCLICVLTKEIIRYDIDLHAGQLTLHHARFPKRVVIVTMPLSAIVSIAPYTRTSHADTGGFYFTHVNHAGKPVQWETRDSIPVNELRVRVQVLKGALGELLHDWVHHDT</sequence>
<keyword evidence="3" id="KW-1185">Reference proteome</keyword>
<keyword evidence="1" id="KW-0812">Transmembrane</keyword>
<evidence type="ECO:0000313" key="3">
    <source>
        <dbReference type="Proteomes" id="UP000609726"/>
    </source>
</evidence>
<dbReference type="EMBL" id="WHJH01000051">
    <property type="protein sequence ID" value="NHZ92708.1"/>
    <property type="molecule type" value="Genomic_DNA"/>
</dbReference>
<proteinExistence type="predicted"/>
<comment type="caution">
    <text evidence="2">The sequence shown here is derived from an EMBL/GenBank/DDBJ whole genome shotgun (WGS) entry which is preliminary data.</text>
</comment>
<reference evidence="2 3" key="1">
    <citation type="submission" date="2019-10" db="EMBL/GenBank/DDBJ databases">
        <title>Taxonomy of Antarctic Massilia spp.: description of Massilia rubra sp. nov., Massilia aquatica sp. nov., Massilia mucilaginosa sp. nov., Massilia frigida sp. nov. isolated from streams, lakes and regoliths.</title>
        <authorList>
            <person name="Holochova P."/>
            <person name="Sedlacek I."/>
            <person name="Kralova S."/>
            <person name="Maslanova I."/>
            <person name="Busse H.-J."/>
            <person name="Stankova E."/>
            <person name="Vrbovska V."/>
            <person name="Kovarovic V."/>
            <person name="Bartak M."/>
            <person name="Svec P."/>
            <person name="Pantucek R."/>
        </authorList>
    </citation>
    <scope>NUCLEOTIDE SEQUENCE [LARGE SCALE GENOMIC DNA]</scope>
    <source>
        <strain evidence="2 3">CCM 8733</strain>
    </source>
</reference>
<dbReference type="RefSeq" id="WP_166881402.1">
    <property type="nucleotide sequence ID" value="NZ_WHJH01000051.1"/>
</dbReference>
<keyword evidence="1" id="KW-0472">Membrane</keyword>
<dbReference type="Proteomes" id="UP000609726">
    <property type="component" value="Unassembled WGS sequence"/>
</dbReference>
<evidence type="ECO:0000256" key="1">
    <source>
        <dbReference type="SAM" id="Phobius"/>
    </source>
</evidence>